<organism evidence="2 3">
    <name type="scientific">Mycena rosella</name>
    <name type="common">Pink bonnet</name>
    <name type="synonym">Agaricus rosellus</name>
    <dbReference type="NCBI Taxonomy" id="1033263"/>
    <lineage>
        <taxon>Eukaryota</taxon>
        <taxon>Fungi</taxon>
        <taxon>Dikarya</taxon>
        <taxon>Basidiomycota</taxon>
        <taxon>Agaricomycotina</taxon>
        <taxon>Agaricomycetes</taxon>
        <taxon>Agaricomycetidae</taxon>
        <taxon>Agaricales</taxon>
        <taxon>Marasmiineae</taxon>
        <taxon>Mycenaceae</taxon>
        <taxon>Mycena</taxon>
    </lineage>
</organism>
<comment type="caution">
    <text evidence="2">The sequence shown here is derived from an EMBL/GenBank/DDBJ whole genome shotgun (WGS) entry which is preliminary data.</text>
</comment>
<keyword evidence="3" id="KW-1185">Reference proteome</keyword>
<feature type="region of interest" description="Disordered" evidence="1">
    <location>
        <begin position="88"/>
        <end position="172"/>
    </location>
</feature>
<dbReference type="Proteomes" id="UP001221757">
    <property type="component" value="Unassembled WGS sequence"/>
</dbReference>
<protein>
    <submittedName>
        <fullName evidence="2">Uncharacterized protein</fullName>
    </submittedName>
</protein>
<gene>
    <name evidence="2" type="ORF">B0H17DRAFT_1134129</name>
</gene>
<evidence type="ECO:0000313" key="3">
    <source>
        <dbReference type="Proteomes" id="UP001221757"/>
    </source>
</evidence>
<name>A0AAD7DI92_MYCRO</name>
<evidence type="ECO:0000256" key="1">
    <source>
        <dbReference type="SAM" id="MobiDB-lite"/>
    </source>
</evidence>
<reference evidence="2" key="1">
    <citation type="submission" date="2023-03" db="EMBL/GenBank/DDBJ databases">
        <title>Massive genome expansion in bonnet fungi (Mycena s.s.) driven by repeated elements and novel gene families across ecological guilds.</title>
        <authorList>
            <consortium name="Lawrence Berkeley National Laboratory"/>
            <person name="Harder C.B."/>
            <person name="Miyauchi S."/>
            <person name="Viragh M."/>
            <person name="Kuo A."/>
            <person name="Thoen E."/>
            <person name="Andreopoulos B."/>
            <person name="Lu D."/>
            <person name="Skrede I."/>
            <person name="Drula E."/>
            <person name="Henrissat B."/>
            <person name="Morin E."/>
            <person name="Kohler A."/>
            <person name="Barry K."/>
            <person name="LaButti K."/>
            <person name="Morin E."/>
            <person name="Salamov A."/>
            <person name="Lipzen A."/>
            <person name="Mereny Z."/>
            <person name="Hegedus B."/>
            <person name="Baldrian P."/>
            <person name="Stursova M."/>
            <person name="Weitz H."/>
            <person name="Taylor A."/>
            <person name="Grigoriev I.V."/>
            <person name="Nagy L.G."/>
            <person name="Martin F."/>
            <person name="Kauserud H."/>
        </authorList>
    </citation>
    <scope>NUCLEOTIDE SEQUENCE</scope>
    <source>
        <strain evidence="2">CBHHK067</strain>
    </source>
</reference>
<accession>A0AAD7DI92</accession>
<feature type="compositionally biased region" description="Basic and acidic residues" evidence="1">
    <location>
        <begin position="132"/>
        <end position="159"/>
    </location>
</feature>
<sequence>MEYRVHLQAQAQDNDRVIQAHGFDAFQHFARWDRQKISWDPDYVWAEQLIYGFRESNGLKIYPKTGNVNTHKDARVRGFGLADMRVRGDESAPSAMHPFKTLRSTDEGPGRIEDGQAEPPQLTRTTTSDAPRSCRLELETWKREGWEERRTKNEKDLRRGFVPSAAAAAGDE</sequence>
<feature type="compositionally biased region" description="Basic and acidic residues" evidence="1">
    <location>
        <begin position="103"/>
        <end position="114"/>
    </location>
</feature>
<dbReference type="EMBL" id="JARKIE010000062">
    <property type="protein sequence ID" value="KAJ7690859.1"/>
    <property type="molecule type" value="Genomic_DNA"/>
</dbReference>
<dbReference type="AlphaFoldDB" id="A0AAD7DI92"/>
<proteinExistence type="predicted"/>
<evidence type="ECO:0000313" key="2">
    <source>
        <dbReference type="EMBL" id="KAJ7690859.1"/>
    </source>
</evidence>